<reference evidence="1 2" key="1">
    <citation type="submission" date="2009-03" db="EMBL/GenBank/DDBJ databases">
        <authorList>
            <person name="Fraser-Liggett C.M."/>
            <person name="Mongodin E.F."/>
            <person name="Casjens B."/>
            <person name="Dunn J."/>
            <person name="Luft B."/>
            <person name="Qiu W."/>
            <person name="Schutzer S."/>
            <person name="Sebastian Y."/>
        </authorList>
    </citation>
    <scope>NUCLEOTIDE SEQUENCE [LARGE SCALE GENOMIC DNA]</scope>
    <source>
        <strain evidence="1 2">118a</strain>
    </source>
</reference>
<comment type="caution">
    <text evidence="1">The sequence shown here is derived from an EMBL/GenBank/DDBJ whole genome shotgun (WGS) entry which is preliminary data.</text>
</comment>
<dbReference type="AlphaFoldDB" id="A0A7U8F0S3"/>
<proteinExistence type="predicted"/>
<name>A0A7U8F0S3_BORBG</name>
<dbReference type="EMBL" id="ABGI02000001">
    <property type="protein sequence ID" value="EEG99328.1"/>
    <property type="molecule type" value="Genomic_DNA"/>
</dbReference>
<gene>
    <name evidence="1" type="ORF">BBU118A_0452</name>
</gene>
<accession>A0A7U8F0S3</accession>
<evidence type="ECO:0000313" key="2">
    <source>
        <dbReference type="Proteomes" id="UP000006208"/>
    </source>
</evidence>
<evidence type="ECO:0000313" key="1">
    <source>
        <dbReference type="EMBL" id="EEG99328.1"/>
    </source>
</evidence>
<sequence length="84" mass="10217">MEFFKILLFFQEIKSQNLKQNAFLKFKKILLINYFFNQNGLINTAFNNNFKNKLIYYSGFEKINKKYPINSKKLYQTINNFINI</sequence>
<organism evidence="1 2">
    <name type="scientific">Borreliella burgdorferi 118a</name>
    <dbReference type="NCBI Taxonomy" id="476210"/>
    <lineage>
        <taxon>Bacteria</taxon>
        <taxon>Pseudomonadati</taxon>
        <taxon>Spirochaetota</taxon>
        <taxon>Spirochaetia</taxon>
        <taxon>Spirochaetales</taxon>
        <taxon>Borreliaceae</taxon>
        <taxon>Borreliella</taxon>
    </lineage>
</organism>
<protein>
    <submittedName>
        <fullName evidence="1">Uncharacterized protein</fullName>
    </submittedName>
</protein>
<dbReference type="Proteomes" id="UP000006208">
    <property type="component" value="Unassembled WGS sequence"/>
</dbReference>